<evidence type="ECO:0000313" key="1">
    <source>
        <dbReference type="EMBL" id="PWR24573.1"/>
    </source>
</evidence>
<proteinExistence type="predicted"/>
<organism evidence="1 2">
    <name type="scientific">Zavarzinia aquatilis</name>
    <dbReference type="NCBI Taxonomy" id="2211142"/>
    <lineage>
        <taxon>Bacteria</taxon>
        <taxon>Pseudomonadati</taxon>
        <taxon>Pseudomonadota</taxon>
        <taxon>Alphaproteobacteria</taxon>
        <taxon>Rhodospirillales</taxon>
        <taxon>Zavarziniaceae</taxon>
        <taxon>Zavarzinia</taxon>
    </lineage>
</organism>
<dbReference type="RefSeq" id="WP_109904136.1">
    <property type="nucleotide sequence ID" value="NZ_QGLE01000003.1"/>
</dbReference>
<protein>
    <recommendedName>
        <fullName evidence="3">Phage tail protein</fullName>
    </recommendedName>
</protein>
<keyword evidence="2" id="KW-1185">Reference proteome</keyword>
<reference evidence="1 2" key="1">
    <citation type="submission" date="2018-05" db="EMBL/GenBank/DDBJ databases">
        <title>Zavarzinia sp. HR-AS.</title>
        <authorList>
            <person name="Lee Y."/>
            <person name="Jeon C.O."/>
        </authorList>
    </citation>
    <scope>NUCLEOTIDE SEQUENCE [LARGE SCALE GENOMIC DNA]</scope>
    <source>
        <strain evidence="1 2">HR-AS</strain>
    </source>
</reference>
<sequence>MAQAVSIKYGLIALMLGDGASPTEVFAAPCGVTSLTVTTNVETNTTNLPDCDDPDLASWLAIDEISRQKQVSGSGVLDQNAAETWREWDLAGGPKNVRVYTNLSAGAGGGHLAGSALLTAYEETGERGQRWQNSFTITFDGKPVWVPAV</sequence>
<evidence type="ECO:0000313" key="2">
    <source>
        <dbReference type="Proteomes" id="UP000245461"/>
    </source>
</evidence>
<evidence type="ECO:0008006" key="3">
    <source>
        <dbReference type="Google" id="ProtNLM"/>
    </source>
</evidence>
<dbReference type="Proteomes" id="UP000245461">
    <property type="component" value="Unassembled WGS sequence"/>
</dbReference>
<dbReference type="EMBL" id="QGLE01000003">
    <property type="protein sequence ID" value="PWR24573.1"/>
    <property type="molecule type" value="Genomic_DNA"/>
</dbReference>
<dbReference type="InterPro" id="IPR011855">
    <property type="entry name" value="Phgtail_TP901_1"/>
</dbReference>
<dbReference type="Pfam" id="PF06199">
    <property type="entry name" value="Phage_tail_2"/>
    <property type="match status" value="1"/>
</dbReference>
<name>A0A317EGP3_9PROT</name>
<comment type="caution">
    <text evidence="1">The sequence shown here is derived from an EMBL/GenBank/DDBJ whole genome shotgun (WGS) entry which is preliminary data.</text>
</comment>
<gene>
    <name evidence="1" type="ORF">DKG74_07145</name>
</gene>
<accession>A0A317EGP3</accession>
<dbReference type="OrthoDB" id="7375409at2"/>
<dbReference type="AlphaFoldDB" id="A0A317EGP3"/>